<feature type="compositionally biased region" description="Low complexity" evidence="1">
    <location>
        <begin position="66"/>
        <end position="77"/>
    </location>
</feature>
<feature type="compositionally biased region" description="Acidic residues" evidence="1">
    <location>
        <begin position="129"/>
        <end position="152"/>
    </location>
</feature>
<accession>A0A1G9HD71</accession>
<dbReference type="STRING" id="380244.SAMN05216298_2766"/>
<gene>
    <name evidence="2" type="ORF">SAMN05216298_2766</name>
</gene>
<evidence type="ECO:0000256" key="1">
    <source>
        <dbReference type="SAM" id="MobiDB-lite"/>
    </source>
</evidence>
<feature type="compositionally biased region" description="Basic and acidic residues" evidence="1">
    <location>
        <begin position="188"/>
        <end position="204"/>
    </location>
</feature>
<evidence type="ECO:0000313" key="3">
    <source>
        <dbReference type="Proteomes" id="UP000198662"/>
    </source>
</evidence>
<name>A0A1G9HD71_9ACTN</name>
<organism evidence="2 3">
    <name type="scientific">Glycomyces sambucus</name>
    <dbReference type="NCBI Taxonomy" id="380244"/>
    <lineage>
        <taxon>Bacteria</taxon>
        <taxon>Bacillati</taxon>
        <taxon>Actinomycetota</taxon>
        <taxon>Actinomycetes</taxon>
        <taxon>Glycomycetales</taxon>
        <taxon>Glycomycetaceae</taxon>
        <taxon>Glycomyces</taxon>
    </lineage>
</organism>
<feature type="compositionally biased region" description="Basic and acidic residues" evidence="1">
    <location>
        <begin position="153"/>
        <end position="178"/>
    </location>
</feature>
<dbReference type="Proteomes" id="UP000198662">
    <property type="component" value="Unassembled WGS sequence"/>
</dbReference>
<proteinExistence type="predicted"/>
<evidence type="ECO:0000313" key="2">
    <source>
        <dbReference type="EMBL" id="SDL10664.1"/>
    </source>
</evidence>
<keyword evidence="3" id="KW-1185">Reference proteome</keyword>
<feature type="compositionally biased region" description="Acidic residues" evidence="1">
    <location>
        <begin position="102"/>
        <end position="111"/>
    </location>
</feature>
<sequence length="204" mass="21418">MGIWFALVGVSAGTVASFALIGWTFTRGLYTADWAGDPVEIESGTVIIEGEEPPADPGGVDGLAGGEPAEPGAGIDPEPAKPQVERLPEPEAEPGPPVEEAAPSEEPTEEAEPPRLVPVEQGEQPCPEESGEEPEDGDGGGDDGEDDGEDGDGWDRPDWDHGHGHDEEGRWHQGHGTDPDLGLEPGLDLDRDLGLGLRLDLRES</sequence>
<dbReference type="AlphaFoldDB" id="A0A1G9HD71"/>
<dbReference type="EMBL" id="FNGF01000003">
    <property type="protein sequence ID" value="SDL10664.1"/>
    <property type="molecule type" value="Genomic_DNA"/>
</dbReference>
<protein>
    <submittedName>
        <fullName evidence="2">Uncharacterized protein</fullName>
    </submittedName>
</protein>
<reference evidence="3" key="1">
    <citation type="submission" date="2016-10" db="EMBL/GenBank/DDBJ databases">
        <authorList>
            <person name="Varghese N."/>
            <person name="Submissions S."/>
        </authorList>
    </citation>
    <scope>NUCLEOTIDE SEQUENCE [LARGE SCALE GENOMIC DNA]</scope>
    <source>
        <strain evidence="3">CGMCC 4.3147</strain>
    </source>
</reference>
<feature type="region of interest" description="Disordered" evidence="1">
    <location>
        <begin position="48"/>
        <end position="204"/>
    </location>
</feature>